<name>A0A2S8SDM4_9RHOB</name>
<dbReference type="EMBL" id="PVEP01000001">
    <property type="protein sequence ID" value="PQV58849.1"/>
    <property type="molecule type" value="Genomic_DNA"/>
</dbReference>
<feature type="active site" description="Tele-phosphohistidine intermediate" evidence="1">
    <location>
        <position position="9"/>
    </location>
</feature>
<dbReference type="Pfam" id="PF00300">
    <property type="entry name" value="His_Phos_1"/>
    <property type="match status" value="1"/>
</dbReference>
<dbReference type="RefSeq" id="WP_105513085.1">
    <property type="nucleotide sequence ID" value="NZ_PVEP01000001.1"/>
</dbReference>
<comment type="caution">
    <text evidence="3">The sequence shown here is derived from an EMBL/GenBank/DDBJ whole genome shotgun (WGS) entry which is preliminary data.</text>
</comment>
<accession>A0A2S8SDM4</accession>
<dbReference type="InterPro" id="IPR003094">
    <property type="entry name" value="6Pfruct_kin"/>
</dbReference>
<reference evidence="3 4" key="1">
    <citation type="submission" date="2018-02" db="EMBL/GenBank/DDBJ databases">
        <title>Genomic Encyclopedia of Archaeal and Bacterial Type Strains, Phase II (KMG-II): from individual species to whole genera.</title>
        <authorList>
            <person name="Goeker M."/>
        </authorList>
    </citation>
    <scope>NUCLEOTIDE SEQUENCE [LARGE SCALE GENOMIC DNA]</scope>
    <source>
        <strain evidence="3 4">DSM 18921</strain>
    </source>
</reference>
<dbReference type="GO" id="GO:0006003">
    <property type="term" value="P:fructose 2,6-bisphosphate metabolic process"/>
    <property type="evidence" value="ECO:0007669"/>
    <property type="project" value="InterPro"/>
</dbReference>
<evidence type="ECO:0000256" key="1">
    <source>
        <dbReference type="PIRSR" id="PIRSR613078-1"/>
    </source>
</evidence>
<evidence type="ECO:0000313" key="3">
    <source>
        <dbReference type="EMBL" id="PQV58849.1"/>
    </source>
</evidence>
<sequence>MPPIYILRHGQTVWNLEGRMQGSRDSSLTDLGRAQAARQGAILGRIGLPEGTAFRVSPLGRTQETARHALAGLTEGFATDDRLRELSVGQCEGLTHPEIEDRFPGLIDPGQPFEWYFQCPGGESMASMRARVAELLGEVSGPTVLVTHGITSRFLRAALLDADWRDLGAPDGGQGVVYELRGGQQIRHAEDYSISGLR</sequence>
<dbReference type="GO" id="GO:0016791">
    <property type="term" value="F:phosphatase activity"/>
    <property type="evidence" value="ECO:0007669"/>
    <property type="project" value="TreeGrafter"/>
</dbReference>
<dbReference type="PROSITE" id="PS00175">
    <property type="entry name" value="PG_MUTASE"/>
    <property type="match status" value="1"/>
</dbReference>
<gene>
    <name evidence="3" type="ORF">LX70_00665</name>
</gene>
<dbReference type="InterPro" id="IPR013078">
    <property type="entry name" value="His_Pase_superF_clade-1"/>
</dbReference>
<dbReference type="SMART" id="SM00855">
    <property type="entry name" value="PGAM"/>
    <property type="match status" value="1"/>
</dbReference>
<dbReference type="AlphaFoldDB" id="A0A2S8SDM4"/>
<feature type="active site" description="Proton donor/acceptor" evidence="1">
    <location>
        <position position="85"/>
    </location>
</feature>
<feature type="binding site" evidence="2">
    <location>
        <position position="61"/>
    </location>
    <ligand>
        <name>substrate</name>
    </ligand>
</feature>
<dbReference type="SUPFAM" id="SSF53254">
    <property type="entry name" value="Phosphoglycerate mutase-like"/>
    <property type="match status" value="1"/>
</dbReference>
<evidence type="ECO:0000313" key="4">
    <source>
        <dbReference type="Proteomes" id="UP000238338"/>
    </source>
</evidence>
<dbReference type="CDD" id="cd07067">
    <property type="entry name" value="HP_PGM_like"/>
    <property type="match status" value="1"/>
</dbReference>
<dbReference type="Gene3D" id="3.40.50.1240">
    <property type="entry name" value="Phosphoglycerate mutase-like"/>
    <property type="match status" value="1"/>
</dbReference>
<dbReference type="PANTHER" id="PTHR48100">
    <property type="entry name" value="BROAD-SPECIFICITY PHOSPHATASE YOR283W-RELATED"/>
    <property type="match status" value="1"/>
</dbReference>
<dbReference type="PIRSF" id="PIRSF000709">
    <property type="entry name" value="6PFK_2-Ptase"/>
    <property type="match status" value="1"/>
</dbReference>
<dbReference type="InterPro" id="IPR001345">
    <property type="entry name" value="PG/BPGM_mutase_AS"/>
</dbReference>
<dbReference type="GO" id="GO:0005737">
    <property type="term" value="C:cytoplasm"/>
    <property type="evidence" value="ECO:0007669"/>
    <property type="project" value="TreeGrafter"/>
</dbReference>
<dbReference type="Proteomes" id="UP000238338">
    <property type="component" value="Unassembled WGS sequence"/>
</dbReference>
<proteinExistence type="predicted"/>
<organism evidence="3 4">
    <name type="scientific">Albidovulum denitrificans</name>
    <dbReference type="NCBI Taxonomy" id="404881"/>
    <lineage>
        <taxon>Bacteria</taxon>
        <taxon>Pseudomonadati</taxon>
        <taxon>Pseudomonadota</taxon>
        <taxon>Alphaproteobacteria</taxon>
        <taxon>Rhodobacterales</taxon>
        <taxon>Paracoccaceae</taxon>
        <taxon>Albidovulum</taxon>
    </lineage>
</organism>
<dbReference type="InterPro" id="IPR029033">
    <property type="entry name" value="His_PPase_superfam"/>
</dbReference>
<dbReference type="InterPro" id="IPR050275">
    <property type="entry name" value="PGM_Phosphatase"/>
</dbReference>
<evidence type="ECO:0000256" key="2">
    <source>
        <dbReference type="PIRSR" id="PIRSR613078-2"/>
    </source>
</evidence>
<keyword evidence="4" id="KW-1185">Reference proteome</keyword>
<dbReference type="PRINTS" id="PR00991">
    <property type="entry name" value="6PFRUCTKNASE"/>
</dbReference>
<dbReference type="PANTHER" id="PTHR48100:SF62">
    <property type="entry name" value="GLUCOSYL-3-PHOSPHOGLYCERATE PHOSPHATASE"/>
    <property type="match status" value="1"/>
</dbReference>
<protein>
    <submittedName>
        <fullName evidence="3">Putative phosphoglycerate mutase</fullName>
    </submittedName>
</protein>
<dbReference type="OrthoDB" id="9781415at2"/>
<feature type="binding site" evidence="2">
    <location>
        <begin position="8"/>
        <end position="15"/>
    </location>
    <ligand>
        <name>substrate</name>
    </ligand>
</feature>
<dbReference type="GO" id="GO:0005524">
    <property type="term" value="F:ATP binding"/>
    <property type="evidence" value="ECO:0007669"/>
    <property type="project" value="InterPro"/>
</dbReference>